<accession>X1BE33</accession>
<sequence>MARRKAYPLYFRPYGVTIKELGRCPVKVALTSKETVGFFPLKAVHCKRMRTERTLIHPVYEDCKFHWDDVPVKEIPKRMLNTEGRDSWTDKPMKWMSG</sequence>
<feature type="non-terminal residue" evidence="1">
    <location>
        <position position="98"/>
    </location>
</feature>
<proteinExistence type="predicted"/>
<gene>
    <name evidence="1" type="ORF">S01H4_48675</name>
</gene>
<protein>
    <submittedName>
        <fullName evidence="1">Uncharacterized protein</fullName>
    </submittedName>
</protein>
<dbReference type="EMBL" id="BART01027456">
    <property type="protein sequence ID" value="GAG93280.1"/>
    <property type="molecule type" value="Genomic_DNA"/>
</dbReference>
<evidence type="ECO:0000313" key="1">
    <source>
        <dbReference type="EMBL" id="GAG93280.1"/>
    </source>
</evidence>
<organism evidence="1">
    <name type="scientific">marine sediment metagenome</name>
    <dbReference type="NCBI Taxonomy" id="412755"/>
    <lineage>
        <taxon>unclassified sequences</taxon>
        <taxon>metagenomes</taxon>
        <taxon>ecological metagenomes</taxon>
    </lineage>
</organism>
<comment type="caution">
    <text evidence="1">The sequence shown here is derived from an EMBL/GenBank/DDBJ whole genome shotgun (WGS) entry which is preliminary data.</text>
</comment>
<name>X1BE33_9ZZZZ</name>
<dbReference type="AlphaFoldDB" id="X1BE33"/>
<reference evidence="1" key="1">
    <citation type="journal article" date="2014" name="Front. Microbiol.">
        <title>High frequency of phylogenetically diverse reductive dehalogenase-homologous genes in deep subseafloor sedimentary metagenomes.</title>
        <authorList>
            <person name="Kawai M."/>
            <person name="Futagami T."/>
            <person name="Toyoda A."/>
            <person name="Takaki Y."/>
            <person name="Nishi S."/>
            <person name="Hori S."/>
            <person name="Arai W."/>
            <person name="Tsubouchi T."/>
            <person name="Morono Y."/>
            <person name="Uchiyama I."/>
            <person name="Ito T."/>
            <person name="Fujiyama A."/>
            <person name="Inagaki F."/>
            <person name="Takami H."/>
        </authorList>
    </citation>
    <scope>NUCLEOTIDE SEQUENCE</scope>
    <source>
        <strain evidence="1">Expedition CK06-06</strain>
    </source>
</reference>